<feature type="binding site" evidence="11">
    <location>
        <begin position="96"/>
        <end position="100"/>
    </location>
    <ligand>
        <name>NAD(+)</name>
        <dbReference type="ChEBI" id="CHEBI:57540"/>
    </ligand>
</feature>
<dbReference type="SUPFAM" id="SSF56796">
    <property type="entry name" value="Dehydroquinate synthase-like"/>
    <property type="match status" value="1"/>
</dbReference>
<accession>A0A3N4GD06</accession>
<evidence type="ECO:0000256" key="5">
    <source>
        <dbReference type="ARBA" id="ARBA00037918"/>
    </source>
</evidence>
<feature type="binding site" evidence="11">
    <location>
        <begin position="118"/>
        <end position="121"/>
    </location>
    <ligand>
        <name>NAD(+)</name>
        <dbReference type="ChEBI" id="CHEBI:57540"/>
    </ligand>
</feature>
<evidence type="ECO:0000256" key="10">
    <source>
        <dbReference type="PIRSR" id="PIRSR000112-2"/>
    </source>
</evidence>
<dbReference type="NCBIfam" id="NF006941">
    <property type="entry name" value="PRK09423.1"/>
    <property type="match status" value="1"/>
</dbReference>
<dbReference type="Pfam" id="PF00465">
    <property type="entry name" value="Fe-ADH"/>
    <property type="match status" value="1"/>
</dbReference>
<keyword evidence="2 9" id="KW-0479">Metal-binding</keyword>
<dbReference type="PIRSF" id="PIRSF000112">
    <property type="entry name" value="Glycerol_dehydrogenase"/>
    <property type="match status" value="1"/>
</dbReference>
<feature type="binding site" evidence="11">
    <location>
        <position position="133"/>
    </location>
    <ligand>
        <name>NAD(+)</name>
        <dbReference type="ChEBI" id="CHEBI:57540"/>
    </ligand>
</feature>
<evidence type="ECO:0000256" key="9">
    <source>
        <dbReference type="PIRSR" id="PIRSR000112-1"/>
    </source>
</evidence>
<evidence type="ECO:0000259" key="12">
    <source>
        <dbReference type="Pfam" id="PF00465"/>
    </source>
</evidence>
<reference evidence="13 14" key="1">
    <citation type="submission" date="2018-11" db="EMBL/GenBank/DDBJ databases">
        <title>Aerococcus sp. SJQ22, whole genome shotgun sequence.</title>
        <authorList>
            <person name="Sun L."/>
            <person name="Gao X."/>
            <person name="Chen W."/>
            <person name="Huang K."/>
        </authorList>
    </citation>
    <scope>NUCLEOTIDE SEQUENCE [LARGE SCALE GENOMIC DNA]</scope>
    <source>
        <strain evidence="13 14">SJQ22</strain>
    </source>
</reference>
<dbReference type="Gene3D" id="1.20.1090.10">
    <property type="entry name" value="Dehydroquinate synthase-like - alpha domain"/>
    <property type="match status" value="1"/>
</dbReference>
<keyword evidence="9" id="KW-0862">Zinc</keyword>
<feature type="binding site" evidence="10">
    <location>
        <position position="123"/>
    </location>
    <ligand>
        <name>glycerol</name>
        <dbReference type="ChEBI" id="CHEBI:17754"/>
    </ligand>
</feature>
<evidence type="ECO:0000256" key="7">
    <source>
        <dbReference type="ARBA" id="ARBA00040132"/>
    </source>
</evidence>
<name>A0A3N4GD06_9LACT</name>
<protein>
    <recommendedName>
        <fullName evidence="7">Glycerol dehydrogenase</fullName>
        <ecNumber evidence="6">1.1.1.6</ecNumber>
    </recommendedName>
</protein>
<dbReference type="InterPro" id="IPR018211">
    <property type="entry name" value="ADH_Fe_CS"/>
</dbReference>
<dbReference type="InterPro" id="IPR016205">
    <property type="entry name" value="Glycerol_DH"/>
</dbReference>
<dbReference type="GO" id="GO:0008888">
    <property type="term" value="F:glycerol dehydrogenase (NAD+) activity"/>
    <property type="evidence" value="ECO:0007669"/>
    <property type="project" value="UniProtKB-EC"/>
</dbReference>
<comment type="catalytic activity">
    <reaction evidence="8">
        <text>glycerol + NAD(+) = dihydroxyacetone + NADH + H(+)</text>
        <dbReference type="Rhea" id="RHEA:13769"/>
        <dbReference type="ChEBI" id="CHEBI:15378"/>
        <dbReference type="ChEBI" id="CHEBI:16016"/>
        <dbReference type="ChEBI" id="CHEBI:17754"/>
        <dbReference type="ChEBI" id="CHEBI:57540"/>
        <dbReference type="ChEBI" id="CHEBI:57945"/>
        <dbReference type="EC" id="1.1.1.6"/>
    </reaction>
</comment>
<dbReference type="GO" id="GO:0005829">
    <property type="term" value="C:cytosol"/>
    <property type="evidence" value="ECO:0007669"/>
    <property type="project" value="TreeGrafter"/>
</dbReference>
<dbReference type="AlphaFoldDB" id="A0A3N4GD06"/>
<evidence type="ECO:0000313" key="14">
    <source>
        <dbReference type="Proteomes" id="UP000273977"/>
    </source>
</evidence>
<dbReference type="PANTHER" id="PTHR43616">
    <property type="entry name" value="GLYCEROL DEHYDROGENASE"/>
    <property type="match status" value="1"/>
</dbReference>
<evidence type="ECO:0000256" key="1">
    <source>
        <dbReference type="ARBA" id="ARBA00007358"/>
    </source>
</evidence>
<sequence>MLKVFASPSRYVQGEHLLTSPTGVEYIQKLGDKALLLADDVVWGIVGEELARVLTDAGIEVVREPFNGEASTIEINRVTEIGRQHSVNVVLALGGGKAIDAGKAIADELGTPIAVLPTTASTDAPTSALSVIYSEAGVFEQYRFYKKNPDLVLLDTYVIANSPARLFASGIADALATAVEIRPNVISNSNTMAGGKTTLAAQAIGDKCREVLFADGLKAYRAVQAKVLTPAVENVIEANTLLSGLGFESGGLAAAHAIHNGFTALDGDIHHLTHGEKVTYGTLTQLFLENRPLEEIDAYIALYQKLDLPTTLAELHLDANDRESLLKVGKQATIEGETIHALPFKVTPDDVADALIAVDAYVTALEK</sequence>
<organism evidence="13 14">
    <name type="scientific">Aerococcus agrisoli</name>
    <dbReference type="NCBI Taxonomy" id="2487350"/>
    <lineage>
        <taxon>Bacteria</taxon>
        <taxon>Bacillati</taxon>
        <taxon>Bacillota</taxon>
        <taxon>Bacilli</taxon>
        <taxon>Lactobacillales</taxon>
        <taxon>Aerococcaceae</taxon>
        <taxon>Aerococcus</taxon>
    </lineage>
</organism>
<dbReference type="OrthoDB" id="5198708at2"/>
<evidence type="ECO:0000256" key="3">
    <source>
        <dbReference type="ARBA" id="ARBA00023002"/>
    </source>
</evidence>
<feature type="binding site" evidence="11">
    <location>
        <position position="129"/>
    </location>
    <ligand>
        <name>NAD(+)</name>
        <dbReference type="ChEBI" id="CHEBI:57540"/>
    </ligand>
</feature>
<comment type="pathway">
    <text evidence="5">Polyol metabolism; glycerol fermentation; glycerone phosphate from glycerol (oxidative route): step 1/2.</text>
</comment>
<dbReference type="PANTHER" id="PTHR43616:SF5">
    <property type="entry name" value="GLYCEROL DEHYDROGENASE 1"/>
    <property type="match status" value="1"/>
</dbReference>
<feature type="binding site" evidence="11">
    <location>
        <position position="127"/>
    </location>
    <ligand>
        <name>NAD(+)</name>
        <dbReference type="ChEBI" id="CHEBI:57540"/>
    </ligand>
</feature>
<evidence type="ECO:0000256" key="6">
    <source>
        <dbReference type="ARBA" id="ARBA00039147"/>
    </source>
</evidence>
<dbReference type="PROSITE" id="PS00060">
    <property type="entry name" value="ADH_IRON_2"/>
    <property type="match status" value="1"/>
</dbReference>
<keyword evidence="4 11" id="KW-0520">NAD</keyword>
<evidence type="ECO:0000256" key="8">
    <source>
        <dbReference type="ARBA" id="ARBA00049006"/>
    </source>
</evidence>
<feature type="binding site" evidence="9">
    <location>
        <position position="256"/>
    </location>
    <ligand>
        <name>glycerol</name>
        <dbReference type="ChEBI" id="CHEBI:17754"/>
    </ligand>
</feature>
<dbReference type="RefSeq" id="WP_123779842.1">
    <property type="nucleotide sequence ID" value="NZ_RKMG01000011.1"/>
</dbReference>
<dbReference type="GO" id="GO:0046872">
    <property type="term" value="F:metal ion binding"/>
    <property type="evidence" value="ECO:0007669"/>
    <property type="project" value="UniProtKB-KW"/>
</dbReference>
<dbReference type="EMBL" id="RKMG01000011">
    <property type="protein sequence ID" value="RPA60662.1"/>
    <property type="molecule type" value="Genomic_DNA"/>
</dbReference>
<dbReference type="CDD" id="cd08170">
    <property type="entry name" value="GlyDH"/>
    <property type="match status" value="1"/>
</dbReference>
<feature type="domain" description="Alcohol dehydrogenase iron-type/glycerol dehydrogenase GldA" evidence="12">
    <location>
        <begin position="8"/>
        <end position="156"/>
    </location>
</feature>
<feature type="binding site" evidence="9">
    <location>
        <position position="173"/>
    </location>
    <ligand>
        <name>glycerol</name>
        <dbReference type="ChEBI" id="CHEBI:17754"/>
    </ligand>
</feature>
<evidence type="ECO:0000256" key="11">
    <source>
        <dbReference type="PIRSR" id="PIRSR000112-3"/>
    </source>
</evidence>
<feature type="binding site" evidence="10">
    <location>
        <position position="274"/>
    </location>
    <ligand>
        <name>Zn(2+)</name>
        <dbReference type="ChEBI" id="CHEBI:29105"/>
        <note>catalytic</note>
    </ligand>
</feature>
<evidence type="ECO:0000256" key="4">
    <source>
        <dbReference type="ARBA" id="ARBA00023027"/>
    </source>
</evidence>
<feature type="binding site" evidence="11">
    <location>
        <position position="39"/>
    </location>
    <ligand>
        <name>NAD(+)</name>
        <dbReference type="ChEBI" id="CHEBI:57540"/>
    </ligand>
</feature>
<dbReference type="PROSITE" id="PS00913">
    <property type="entry name" value="ADH_IRON_1"/>
    <property type="match status" value="1"/>
</dbReference>
<evidence type="ECO:0000313" key="13">
    <source>
        <dbReference type="EMBL" id="RPA60662.1"/>
    </source>
</evidence>
<gene>
    <name evidence="13" type="ORF">EF384_04775</name>
</gene>
<comment type="similarity">
    <text evidence="1">Belongs to the iron-containing alcohol dehydrogenase family.</text>
</comment>
<comment type="caution">
    <text evidence="13">The sequence shown here is derived from an EMBL/GenBank/DDBJ whole genome shotgun (WGS) entry which is preliminary data.</text>
</comment>
<comment type="cofactor">
    <cofactor evidence="9">
        <name>Zn(2+)</name>
        <dbReference type="ChEBI" id="CHEBI:29105"/>
    </cofactor>
    <text evidence="9">Binds 1 zinc ion per subunit.</text>
</comment>
<dbReference type="Gene3D" id="3.40.50.1970">
    <property type="match status" value="1"/>
</dbReference>
<feature type="binding site" evidence="9">
    <location>
        <position position="274"/>
    </location>
    <ligand>
        <name>glycerol</name>
        <dbReference type="ChEBI" id="CHEBI:17754"/>
    </ligand>
</feature>
<keyword evidence="14" id="KW-1185">Reference proteome</keyword>
<dbReference type="InterPro" id="IPR001670">
    <property type="entry name" value="ADH_Fe/GldA"/>
</dbReference>
<keyword evidence="3" id="KW-0560">Oxidoreductase</keyword>
<dbReference type="EC" id="1.1.1.6" evidence="6"/>
<evidence type="ECO:0000256" key="2">
    <source>
        <dbReference type="ARBA" id="ARBA00022723"/>
    </source>
</evidence>
<proteinExistence type="inferred from homology"/>
<dbReference type="Proteomes" id="UP000273977">
    <property type="component" value="Unassembled WGS sequence"/>
</dbReference>